<comment type="caution">
    <text evidence="1">The sequence shown here is derived from an EMBL/GenBank/DDBJ whole genome shotgun (WGS) entry which is preliminary data.</text>
</comment>
<proteinExistence type="predicted"/>
<gene>
    <name evidence="1" type="ORF">AKO1_012892</name>
</gene>
<dbReference type="AlphaFoldDB" id="A0AAW2YVN6"/>
<name>A0AAW2YVN6_9EUKA</name>
<evidence type="ECO:0000313" key="1">
    <source>
        <dbReference type="EMBL" id="KAL0481114.1"/>
    </source>
</evidence>
<protein>
    <submittedName>
        <fullName evidence="1">Uncharacterized protein</fullName>
    </submittedName>
</protein>
<dbReference type="Proteomes" id="UP001431209">
    <property type="component" value="Unassembled WGS sequence"/>
</dbReference>
<dbReference type="EMBL" id="JAOPGA020000732">
    <property type="protein sequence ID" value="KAL0481114.1"/>
    <property type="molecule type" value="Genomic_DNA"/>
</dbReference>
<sequence length="117" mass="13988">MTEKKEDGWNNKHITHEGISYVLREESLEELLQEGLRWSSNEYGVVTTHASNTTVQIEIKPPEMNKQEECSKKIKRNRGRRPKNQEEVEIHDNEFEDFVSNVHSTQKPKLRFHKERW</sequence>
<organism evidence="1 2">
    <name type="scientific">Acrasis kona</name>
    <dbReference type="NCBI Taxonomy" id="1008807"/>
    <lineage>
        <taxon>Eukaryota</taxon>
        <taxon>Discoba</taxon>
        <taxon>Heterolobosea</taxon>
        <taxon>Tetramitia</taxon>
        <taxon>Eutetramitia</taxon>
        <taxon>Acrasidae</taxon>
        <taxon>Acrasis</taxon>
    </lineage>
</organism>
<reference evidence="1 2" key="1">
    <citation type="submission" date="2024-03" db="EMBL/GenBank/DDBJ databases">
        <title>The Acrasis kona genome and developmental transcriptomes reveal deep origins of eukaryotic multicellular pathways.</title>
        <authorList>
            <person name="Sheikh S."/>
            <person name="Fu C.-J."/>
            <person name="Brown M.W."/>
            <person name="Baldauf S.L."/>
        </authorList>
    </citation>
    <scope>NUCLEOTIDE SEQUENCE [LARGE SCALE GENOMIC DNA]</scope>
    <source>
        <strain evidence="1 2">ATCC MYA-3509</strain>
    </source>
</reference>
<accession>A0AAW2YVN6</accession>
<keyword evidence="2" id="KW-1185">Reference proteome</keyword>
<evidence type="ECO:0000313" key="2">
    <source>
        <dbReference type="Proteomes" id="UP001431209"/>
    </source>
</evidence>